<evidence type="ECO:0000256" key="3">
    <source>
        <dbReference type="SAM" id="Phobius"/>
    </source>
</evidence>
<organism evidence="5 6">
    <name type="scientific">Adhaeretor mobilis</name>
    <dbReference type="NCBI Taxonomy" id="1930276"/>
    <lineage>
        <taxon>Bacteria</taxon>
        <taxon>Pseudomonadati</taxon>
        <taxon>Planctomycetota</taxon>
        <taxon>Planctomycetia</taxon>
        <taxon>Pirellulales</taxon>
        <taxon>Lacipirellulaceae</taxon>
        <taxon>Adhaeretor</taxon>
    </lineage>
</organism>
<evidence type="ECO:0000313" key="5">
    <source>
        <dbReference type="EMBL" id="QDT01352.1"/>
    </source>
</evidence>
<comment type="cofactor">
    <cofactor evidence="1">
        <name>Zn(2+)</name>
        <dbReference type="ChEBI" id="CHEBI:29105"/>
    </cofactor>
</comment>
<dbReference type="PANTHER" id="PTHR42837:SF2">
    <property type="entry name" value="MEMBRANE METALLOPROTEASE ARASP2, CHLOROPLASTIC-RELATED"/>
    <property type="match status" value="1"/>
</dbReference>
<dbReference type="GO" id="GO:0016020">
    <property type="term" value="C:membrane"/>
    <property type="evidence" value="ECO:0007669"/>
    <property type="project" value="InterPro"/>
</dbReference>
<feature type="region of interest" description="Disordered" evidence="2">
    <location>
        <begin position="314"/>
        <end position="333"/>
    </location>
</feature>
<feature type="transmembrane region" description="Helical" evidence="3">
    <location>
        <begin position="14"/>
        <end position="34"/>
    </location>
</feature>
<keyword evidence="3" id="KW-0472">Membrane</keyword>
<keyword evidence="6" id="KW-1185">Reference proteome</keyword>
<evidence type="ECO:0000256" key="2">
    <source>
        <dbReference type="SAM" id="MobiDB-lite"/>
    </source>
</evidence>
<keyword evidence="3" id="KW-1133">Transmembrane helix</keyword>
<gene>
    <name evidence="5" type="ORF">HG15A2_46940</name>
</gene>
<dbReference type="KEGG" id="amob:HG15A2_46940"/>
<protein>
    <submittedName>
        <fullName evidence="5">PDZ domain (Also known as DHR or GLGF)</fullName>
    </submittedName>
</protein>
<dbReference type="SUPFAM" id="SSF50156">
    <property type="entry name" value="PDZ domain-like"/>
    <property type="match status" value="1"/>
</dbReference>
<accession>A0A517N2J1</accession>
<reference evidence="5 6" key="1">
    <citation type="submission" date="2019-02" db="EMBL/GenBank/DDBJ databases">
        <title>Deep-cultivation of Planctomycetes and their phenomic and genomic characterization uncovers novel biology.</title>
        <authorList>
            <person name="Wiegand S."/>
            <person name="Jogler M."/>
            <person name="Boedeker C."/>
            <person name="Pinto D."/>
            <person name="Vollmers J."/>
            <person name="Rivas-Marin E."/>
            <person name="Kohn T."/>
            <person name="Peeters S.H."/>
            <person name="Heuer A."/>
            <person name="Rast P."/>
            <person name="Oberbeckmann S."/>
            <person name="Bunk B."/>
            <person name="Jeske O."/>
            <person name="Meyerdierks A."/>
            <person name="Storesund J.E."/>
            <person name="Kallscheuer N."/>
            <person name="Luecker S."/>
            <person name="Lage O.M."/>
            <person name="Pohl T."/>
            <person name="Merkel B.J."/>
            <person name="Hornburger P."/>
            <person name="Mueller R.-W."/>
            <person name="Bruemmer F."/>
            <person name="Labrenz M."/>
            <person name="Spormann A.M."/>
            <person name="Op den Camp H."/>
            <person name="Overmann J."/>
            <person name="Amann R."/>
            <person name="Jetten M.S.M."/>
            <person name="Mascher T."/>
            <person name="Medema M.H."/>
            <person name="Devos D.P."/>
            <person name="Kaster A.-K."/>
            <person name="Ovreas L."/>
            <person name="Rohde M."/>
            <person name="Galperin M.Y."/>
            <person name="Jogler C."/>
        </authorList>
    </citation>
    <scope>NUCLEOTIDE SEQUENCE [LARGE SCALE GENOMIC DNA]</scope>
    <source>
        <strain evidence="5 6">HG15A2</strain>
    </source>
</reference>
<dbReference type="PANTHER" id="PTHR42837">
    <property type="entry name" value="REGULATOR OF SIGMA-E PROTEASE RSEP"/>
    <property type="match status" value="1"/>
</dbReference>
<dbReference type="InterPro" id="IPR041489">
    <property type="entry name" value="PDZ_6"/>
</dbReference>
<keyword evidence="3" id="KW-0812">Transmembrane</keyword>
<dbReference type="RefSeq" id="WP_145063473.1">
    <property type="nucleotide sequence ID" value="NZ_CP036263.1"/>
</dbReference>
<feature type="region of interest" description="Disordered" evidence="2">
    <location>
        <begin position="347"/>
        <end position="391"/>
    </location>
</feature>
<dbReference type="Pfam" id="PF17820">
    <property type="entry name" value="PDZ_6"/>
    <property type="match status" value="1"/>
</dbReference>
<dbReference type="GO" id="GO:0004222">
    <property type="term" value="F:metalloendopeptidase activity"/>
    <property type="evidence" value="ECO:0007669"/>
    <property type="project" value="InterPro"/>
</dbReference>
<dbReference type="SMART" id="SM00228">
    <property type="entry name" value="PDZ"/>
    <property type="match status" value="1"/>
</dbReference>
<dbReference type="GO" id="GO:0006508">
    <property type="term" value="P:proteolysis"/>
    <property type="evidence" value="ECO:0007669"/>
    <property type="project" value="InterPro"/>
</dbReference>
<proteinExistence type="predicted"/>
<dbReference type="Gene3D" id="2.30.42.10">
    <property type="match status" value="1"/>
</dbReference>
<dbReference type="EMBL" id="CP036263">
    <property type="protein sequence ID" value="QDT01352.1"/>
    <property type="molecule type" value="Genomic_DNA"/>
</dbReference>
<feature type="compositionally biased region" description="Gly residues" evidence="2">
    <location>
        <begin position="321"/>
        <end position="332"/>
    </location>
</feature>
<evidence type="ECO:0000313" key="6">
    <source>
        <dbReference type="Proteomes" id="UP000319852"/>
    </source>
</evidence>
<name>A0A517N2J1_9BACT</name>
<dbReference type="InterPro" id="IPR001478">
    <property type="entry name" value="PDZ"/>
</dbReference>
<dbReference type="OrthoDB" id="255789at2"/>
<evidence type="ECO:0000256" key="1">
    <source>
        <dbReference type="ARBA" id="ARBA00001947"/>
    </source>
</evidence>
<sequence length="391" mass="42841">MSQRTRLSTQQSPLVRILAIACTALTLVALVAWLPQEALLPQAHGESAVLDDESGDASEAIAAEIAEEAAEDSELELDGPIVPIGPDGRDAMREDALRKEPKREVVQPAFWIGIQGRAVESPVLRTHLQLADDLGVVIEQVIAGSPAEQAGLRPHDVIISAGGQPLLNMRGLQKLVIADGAKPIELKILRLAKEKTITVTPAERPDDVQLNNGSANRLPLNLQGDAGQLMREMLQRGGLGFPDRGGMQPFGMGGGMMALPGGVSISIQRNNNEPARITVQRGDEKWEVTGDDPESLQQLPEELRGPVERMLRGQARRDNRGGGGFDGGGFNGGLAEELEQEMEEFFRPRRGINIPEAPRNENEQRMLNRMRELEQRMQEMQRRLDQEDEAR</sequence>
<dbReference type="InterPro" id="IPR036034">
    <property type="entry name" value="PDZ_sf"/>
</dbReference>
<dbReference type="PROSITE" id="PS50106">
    <property type="entry name" value="PDZ"/>
    <property type="match status" value="1"/>
</dbReference>
<feature type="compositionally biased region" description="Basic and acidic residues" evidence="2">
    <location>
        <begin position="358"/>
        <end position="391"/>
    </location>
</feature>
<dbReference type="Proteomes" id="UP000319852">
    <property type="component" value="Chromosome"/>
</dbReference>
<dbReference type="AlphaFoldDB" id="A0A517N2J1"/>
<feature type="domain" description="PDZ" evidence="4">
    <location>
        <begin position="94"/>
        <end position="169"/>
    </location>
</feature>
<evidence type="ECO:0000259" key="4">
    <source>
        <dbReference type="PROSITE" id="PS50106"/>
    </source>
</evidence>
<dbReference type="InterPro" id="IPR004387">
    <property type="entry name" value="Pept_M50_Zn"/>
</dbReference>